<name>A0A1G9UEL3_9ACTN</name>
<dbReference type="RefSeq" id="WP_091021445.1">
    <property type="nucleotide sequence ID" value="NZ_BKAE01000005.1"/>
</dbReference>
<organism evidence="1 2">
    <name type="scientific">Nocardioides szechwanensis</name>
    <dbReference type="NCBI Taxonomy" id="1005944"/>
    <lineage>
        <taxon>Bacteria</taxon>
        <taxon>Bacillati</taxon>
        <taxon>Actinomycetota</taxon>
        <taxon>Actinomycetes</taxon>
        <taxon>Propionibacteriales</taxon>
        <taxon>Nocardioidaceae</taxon>
        <taxon>Nocardioides</taxon>
    </lineage>
</organism>
<dbReference type="EMBL" id="FNIC01000001">
    <property type="protein sequence ID" value="SDM58369.1"/>
    <property type="molecule type" value="Genomic_DNA"/>
</dbReference>
<reference evidence="1 2" key="1">
    <citation type="submission" date="2016-10" db="EMBL/GenBank/DDBJ databases">
        <authorList>
            <person name="de Groot N.N."/>
        </authorList>
    </citation>
    <scope>NUCLEOTIDE SEQUENCE [LARGE SCALE GENOMIC DNA]</scope>
    <source>
        <strain evidence="1 2">CGMCC 1.11147</strain>
    </source>
</reference>
<dbReference type="AlphaFoldDB" id="A0A1G9UEL3"/>
<gene>
    <name evidence="1" type="ORF">SAMN05192576_0413</name>
</gene>
<dbReference type="OrthoDB" id="3790630at2"/>
<dbReference type="Proteomes" id="UP000199004">
    <property type="component" value="Unassembled WGS sequence"/>
</dbReference>
<keyword evidence="2" id="KW-1185">Reference proteome</keyword>
<sequence length="72" mass="7800">MIASFAPPVLADAVHRWAVDSQQRARHNAMLAATECAQRRAEREDVDEFFTALYAASAAATDTRADARAAHG</sequence>
<accession>A0A1G9UEL3</accession>
<proteinExistence type="predicted"/>
<protein>
    <submittedName>
        <fullName evidence="1">Uncharacterized protein</fullName>
    </submittedName>
</protein>
<evidence type="ECO:0000313" key="1">
    <source>
        <dbReference type="EMBL" id="SDM58369.1"/>
    </source>
</evidence>
<dbReference type="STRING" id="1005944.SAMN05192576_0413"/>
<evidence type="ECO:0000313" key="2">
    <source>
        <dbReference type="Proteomes" id="UP000199004"/>
    </source>
</evidence>